<dbReference type="FunFam" id="3.40.50.1820:FF:000028">
    <property type="entry name" value="S9 family peptidase"/>
    <property type="match status" value="1"/>
</dbReference>
<dbReference type="Pfam" id="PF07676">
    <property type="entry name" value="PD40"/>
    <property type="match status" value="3"/>
</dbReference>
<dbReference type="InterPro" id="IPR029058">
    <property type="entry name" value="AB_hydrolase_fold"/>
</dbReference>
<evidence type="ECO:0000313" key="7">
    <source>
        <dbReference type="Proteomes" id="UP000441585"/>
    </source>
</evidence>
<organism evidence="6 7">
    <name type="scientific">Metabacillus idriensis</name>
    <dbReference type="NCBI Taxonomy" id="324768"/>
    <lineage>
        <taxon>Bacteria</taxon>
        <taxon>Bacillati</taxon>
        <taxon>Bacillota</taxon>
        <taxon>Bacilli</taxon>
        <taxon>Bacillales</taxon>
        <taxon>Bacillaceae</taxon>
        <taxon>Metabacillus</taxon>
    </lineage>
</organism>
<name>A0A6I2MBB1_9BACI</name>
<dbReference type="AlphaFoldDB" id="A0A6I2MBB1"/>
<dbReference type="GO" id="GO:0006508">
    <property type="term" value="P:proteolysis"/>
    <property type="evidence" value="ECO:0007669"/>
    <property type="project" value="UniProtKB-KW"/>
</dbReference>
<evidence type="ECO:0000313" key="6">
    <source>
        <dbReference type="EMBL" id="MRX54607.1"/>
    </source>
</evidence>
<keyword evidence="2" id="KW-0645">Protease</keyword>
<gene>
    <name evidence="6" type="ORF">GJU41_11550</name>
</gene>
<dbReference type="PANTHER" id="PTHR42776:SF27">
    <property type="entry name" value="DIPEPTIDYL PEPTIDASE FAMILY MEMBER 6"/>
    <property type="match status" value="1"/>
</dbReference>
<dbReference type="PANTHER" id="PTHR42776">
    <property type="entry name" value="SERINE PEPTIDASE S9 FAMILY MEMBER"/>
    <property type="match status" value="1"/>
</dbReference>
<evidence type="ECO:0000256" key="2">
    <source>
        <dbReference type="ARBA" id="ARBA00022670"/>
    </source>
</evidence>
<dbReference type="InterPro" id="IPR011042">
    <property type="entry name" value="6-blade_b-propeller_TolB-like"/>
</dbReference>
<accession>A0A6I2MBB1</accession>
<dbReference type="Proteomes" id="UP000441585">
    <property type="component" value="Unassembled WGS sequence"/>
</dbReference>
<protein>
    <submittedName>
        <fullName evidence="6">Prolyl oligopeptidase family serine peptidase</fullName>
    </submittedName>
</protein>
<reference evidence="6 7" key="1">
    <citation type="submission" date="2019-11" db="EMBL/GenBank/DDBJ databases">
        <title>Bacillus idriensis genome.</title>
        <authorList>
            <person name="Konopka E.N."/>
            <person name="Newman J.D."/>
        </authorList>
    </citation>
    <scope>NUCLEOTIDE SEQUENCE [LARGE SCALE GENOMIC DNA]</scope>
    <source>
        <strain evidence="6 7">DSM 19097</strain>
    </source>
</reference>
<comment type="similarity">
    <text evidence="1">Belongs to the peptidase S9C family.</text>
</comment>
<dbReference type="GO" id="GO:0004252">
    <property type="term" value="F:serine-type endopeptidase activity"/>
    <property type="evidence" value="ECO:0007669"/>
    <property type="project" value="TreeGrafter"/>
</dbReference>
<keyword evidence="7" id="KW-1185">Reference proteome</keyword>
<dbReference type="InterPro" id="IPR001375">
    <property type="entry name" value="Peptidase_S9_cat"/>
</dbReference>
<evidence type="ECO:0000259" key="5">
    <source>
        <dbReference type="Pfam" id="PF00326"/>
    </source>
</evidence>
<dbReference type="SUPFAM" id="SSF53474">
    <property type="entry name" value="alpha/beta-Hydrolases"/>
    <property type="match status" value="1"/>
</dbReference>
<sequence length="662" mass="74677">MESIKQKRGMTAEDLYKLKSVNDPQVSPCGTKAVYVQTSIHEEKHQYISNLFLTNLEKNTSSQWTYGEGKNTSPRWSPDGSSLAFLSDRNGLNQLFLMSAAGGEAKALTKEHLSVSQPVWSPDGTKILAAISLAPSDELDKEDKDEKKQPEPLVVDDMRYKSDAAGFVKNRKRQLAIIDVKTGELELIGSREFDYNDGAWSPDGKSIGFTSNMTDDPDQTLISDVFILSLETNEQQQLTNSNGFFGNLSWSPDGSYLSFLGHEKEFQSATFSKIWLYSMKSGELTCYSADWDVHISDAVVADFISGSVYPGLIWTENSQGFYFILTDQGNTGVYYGSLEGQTLPVRFEQEHVYGLSVHTGSHTAVLGISRPDHPGDLYFFDFSTGENRQLTNVNEEFLQKIELAVPEAIEWKAEDGLELHGWIMKPAGFKDGEKYPLVLEIHGGPHAMYANTYFHEFQMLASSGKAVLYTNPRGSHGYGQHFVDQVRGDYGGSDYTDLMSAVDYALETYDYIDKDRLGVTGGSYGGFMTNWIVGHTNRFKAAVTQRSISNWISFYGVSDIGYYFTEWEIGGDLINDFDKLWHHSPLKYVTNVETPLLILHGEKDYRCPVEQAEQLYIALKRLKKETKFVRFPEANHELSRSGHPKLRIDRLNHIKGWFDEYL</sequence>
<evidence type="ECO:0000256" key="3">
    <source>
        <dbReference type="ARBA" id="ARBA00022801"/>
    </source>
</evidence>
<dbReference type="Gene3D" id="3.40.50.1820">
    <property type="entry name" value="alpha/beta hydrolase"/>
    <property type="match status" value="1"/>
</dbReference>
<keyword evidence="4" id="KW-0720">Serine protease</keyword>
<comment type="caution">
    <text evidence="6">The sequence shown here is derived from an EMBL/GenBank/DDBJ whole genome shotgun (WGS) entry which is preliminary data.</text>
</comment>
<dbReference type="Gene3D" id="2.120.10.30">
    <property type="entry name" value="TolB, C-terminal domain"/>
    <property type="match status" value="2"/>
</dbReference>
<dbReference type="RefSeq" id="WP_154318639.1">
    <property type="nucleotide sequence ID" value="NZ_CAJGAA010000002.1"/>
</dbReference>
<proteinExistence type="inferred from homology"/>
<dbReference type="InterPro" id="IPR011659">
    <property type="entry name" value="WD40"/>
</dbReference>
<evidence type="ECO:0000256" key="1">
    <source>
        <dbReference type="ARBA" id="ARBA00010040"/>
    </source>
</evidence>
<feature type="domain" description="Peptidase S9 prolyl oligopeptidase catalytic" evidence="5">
    <location>
        <begin position="453"/>
        <end position="662"/>
    </location>
</feature>
<keyword evidence="3" id="KW-0378">Hydrolase</keyword>
<dbReference type="EMBL" id="WKKF01000002">
    <property type="protein sequence ID" value="MRX54607.1"/>
    <property type="molecule type" value="Genomic_DNA"/>
</dbReference>
<evidence type="ECO:0000256" key="4">
    <source>
        <dbReference type="ARBA" id="ARBA00022825"/>
    </source>
</evidence>
<dbReference type="Pfam" id="PF00326">
    <property type="entry name" value="Peptidase_S9"/>
    <property type="match status" value="1"/>
</dbReference>
<dbReference type="SUPFAM" id="SSF82171">
    <property type="entry name" value="DPP6 N-terminal domain-like"/>
    <property type="match status" value="1"/>
</dbReference>